<protein>
    <submittedName>
        <fullName evidence="2">Uncharacterized protein</fullName>
    </submittedName>
</protein>
<feature type="region of interest" description="Disordered" evidence="1">
    <location>
        <begin position="1"/>
        <end position="36"/>
    </location>
</feature>
<name>K3VE44_FUSPC</name>
<sequence>MNEDPRLRRSSSQQEISFEASPESKASYMNSAQTQEEHDVRAARKRKHSLSLFTDTAQVWPRAFGEQKLPLILYRGLACLAWNQELACHTHQRNTSVLGKSASSRLFTAQDEPITALVATRRWWTSSFFRKFEKTLYSGRFTIPHQWKGIVKGTARRRLMAFNGPICGYGPTLQSDQARSLRGDAVSLVNAV</sequence>
<dbReference type="GeneID" id="20366039"/>
<dbReference type="KEGG" id="fpu:FPSE_07421"/>
<dbReference type="HOGENOM" id="CLU_1415248_0_0_1"/>
<accession>K3VE44</accession>
<dbReference type="RefSeq" id="XP_009258814.1">
    <property type="nucleotide sequence ID" value="XM_009260539.1"/>
</dbReference>
<reference evidence="2 3" key="1">
    <citation type="journal article" date="2012" name="PLoS Pathog.">
        <title>Comparative pathogenomics reveals horizontally acquired novel virulence genes in fungi infecting cereal hosts.</title>
        <authorList>
            <person name="Gardiner D.M."/>
            <person name="McDonald M.C."/>
            <person name="Covarelli L."/>
            <person name="Solomon P.S."/>
            <person name="Rusu A.G."/>
            <person name="Marshall M."/>
            <person name="Kazan K."/>
            <person name="Chakraborty S."/>
            <person name="McDonald B.A."/>
            <person name="Manners J.M."/>
        </authorList>
    </citation>
    <scope>NUCLEOTIDE SEQUENCE [LARGE SCALE GENOMIC DNA]</scope>
    <source>
        <strain evidence="2 3">CS3096</strain>
    </source>
</reference>
<evidence type="ECO:0000313" key="3">
    <source>
        <dbReference type="Proteomes" id="UP000007978"/>
    </source>
</evidence>
<evidence type="ECO:0000313" key="2">
    <source>
        <dbReference type="EMBL" id="EKJ72397.1"/>
    </source>
</evidence>
<proteinExistence type="predicted"/>
<dbReference type="EMBL" id="AFNW01000193">
    <property type="protein sequence ID" value="EKJ72397.1"/>
    <property type="molecule type" value="Genomic_DNA"/>
</dbReference>
<keyword evidence="3" id="KW-1185">Reference proteome</keyword>
<dbReference type="AlphaFoldDB" id="K3VE44"/>
<dbReference type="Proteomes" id="UP000007978">
    <property type="component" value="Chromosome 1"/>
</dbReference>
<organism evidence="2 3">
    <name type="scientific">Fusarium pseudograminearum (strain CS3096)</name>
    <name type="common">Wheat and barley crown-rot fungus</name>
    <dbReference type="NCBI Taxonomy" id="1028729"/>
    <lineage>
        <taxon>Eukaryota</taxon>
        <taxon>Fungi</taxon>
        <taxon>Dikarya</taxon>
        <taxon>Ascomycota</taxon>
        <taxon>Pezizomycotina</taxon>
        <taxon>Sordariomycetes</taxon>
        <taxon>Hypocreomycetidae</taxon>
        <taxon>Hypocreales</taxon>
        <taxon>Nectriaceae</taxon>
        <taxon>Fusarium</taxon>
    </lineage>
</organism>
<evidence type="ECO:0000256" key="1">
    <source>
        <dbReference type="SAM" id="MobiDB-lite"/>
    </source>
</evidence>
<gene>
    <name evidence="2" type="ORF">FPSE_07421</name>
</gene>
<comment type="caution">
    <text evidence="2">The sequence shown here is derived from an EMBL/GenBank/DDBJ whole genome shotgun (WGS) entry which is preliminary data.</text>
</comment>